<evidence type="ECO:0000256" key="5">
    <source>
        <dbReference type="ARBA" id="ARBA00022989"/>
    </source>
</evidence>
<evidence type="ECO:0000256" key="9">
    <source>
        <dbReference type="ARBA" id="ARBA00023264"/>
    </source>
</evidence>
<dbReference type="EMBL" id="CP002106">
    <property type="protein sequence ID" value="ADK67551.1"/>
    <property type="molecule type" value="Genomic_DNA"/>
</dbReference>
<keyword evidence="8 10" id="KW-0594">Phospholipid biosynthesis</keyword>
<proteinExistence type="inferred from homology"/>
<keyword evidence="7 10" id="KW-0472">Membrane</keyword>
<sequence length="227" mass="23523">MVARISSLLIGYAFGGLLTAEVVCRTLVHKSSFEVGQGNPGMANVGHELGTKAALAVLAGDILKTLLAWMVARTVFADAAGGADAAGLWAGLGATLGHNYPFWHRFHGGKGVTTTCSAIILTSPLWGIAASLLGFAVVVLSGYLCVGAVAICGAFFLFTLLVGTSEQAAVALVLTLLMLRAHWGKIRGIADGTTRRATLSDKVWDRLRKKGGKDRGGKDGAKGDAET</sequence>
<keyword evidence="13" id="KW-1185">Reference proteome</keyword>
<keyword evidence="1 10" id="KW-1003">Cell membrane</keyword>
<keyword evidence="6 10" id="KW-0443">Lipid metabolism</keyword>
<dbReference type="STRING" id="633147.Olsu_0430"/>
<evidence type="ECO:0000313" key="12">
    <source>
        <dbReference type="EMBL" id="ADK67551.1"/>
    </source>
</evidence>
<dbReference type="KEGG" id="ols:Olsu_0430"/>
<keyword evidence="2 10" id="KW-0444">Lipid biosynthesis</keyword>
<keyword evidence="4 10" id="KW-0812">Transmembrane</keyword>
<evidence type="ECO:0000313" key="13">
    <source>
        <dbReference type="Proteomes" id="UP000000333"/>
    </source>
</evidence>
<protein>
    <recommendedName>
        <fullName evidence="10">Glycerol-3-phosphate acyltransferase</fullName>
    </recommendedName>
    <alternativeName>
        <fullName evidence="10">Acyl-PO4 G3P acyltransferase</fullName>
    </alternativeName>
    <alternativeName>
        <fullName evidence="10">Acyl-phosphate--glycerol-3-phosphate acyltransferase</fullName>
    </alternativeName>
    <alternativeName>
        <fullName evidence="10">G3P acyltransferase</fullName>
        <shortName evidence="10">GPAT</shortName>
        <ecNumber evidence="10">2.3.1.275</ecNumber>
    </alternativeName>
    <alternativeName>
        <fullName evidence="10">Lysophosphatidic acid synthase</fullName>
        <shortName evidence="10">LPA synthase</shortName>
    </alternativeName>
</protein>
<dbReference type="PANTHER" id="PTHR30309">
    <property type="entry name" value="INNER MEMBRANE PROTEIN YGIH"/>
    <property type="match status" value="1"/>
</dbReference>
<keyword evidence="3 10" id="KW-0808">Transferase</keyword>
<dbReference type="Pfam" id="PF02660">
    <property type="entry name" value="G3P_acyltransf"/>
    <property type="match status" value="1"/>
</dbReference>
<dbReference type="HOGENOM" id="CLU_081254_5_0_11"/>
<dbReference type="PATRIC" id="fig|633147.7.peg.1128"/>
<evidence type="ECO:0000256" key="1">
    <source>
        <dbReference type="ARBA" id="ARBA00022475"/>
    </source>
</evidence>
<evidence type="ECO:0000256" key="4">
    <source>
        <dbReference type="ARBA" id="ARBA00022692"/>
    </source>
</evidence>
<dbReference type="EC" id="2.3.1.275" evidence="10"/>
<evidence type="ECO:0000256" key="3">
    <source>
        <dbReference type="ARBA" id="ARBA00022679"/>
    </source>
</evidence>
<gene>
    <name evidence="10" type="primary">plsY</name>
    <name evidence="12" type="ordered locus">Olsu_0430</name>
</gene>
<evidence type="ECO:0000256" key="8">
    <source>
        <dbReference type="ARBA" id="ARBA00023209"/>
    </source>
</evidence>
<feature type="region of interest" description="Disordered" evidence="11">
    <location>
        <begin position="208"/>
        <end position="227"/>
    </location>
</feature>
<keyword evidence="5 10" id="KW-1133">Transmembrane helix</keyword>
<feature type="compositionally biased region" description="Basic and acidic residues" evidence="11">
    <location>
        <begin position="213"/>
        <end position="227"/>
    </location>
</feature>
<comment type="subunit">
    <text evidence="10">Probably interacts with PlsX.</text>
</comment>
<dbReference type="GO" id="GO:0043772">
    <property type="term" value="F:acyl-phosphate glycerol-3-phosphate acyltransferase activity"/>
    <property type="evidence" value="ECO:0007669"/>
    <property type="project" value="UniProtKB-UniRule"/>
</dbReference>
<comment type="catalytic activity">
    <reaction evidence="10">
        <text>an acyl phosphate + sn-glycerol 3-phosphate = a 1-acyl-sn-glycero-3-phosphate + phosphate</text>
        <dbReference type="Rhea" id="RHEA:34075"/>
        <dbReference type="ChEBI" id="CHEBI:43474"/>
        <dbReference type="ChEBI" id="CHEBI:57597"/>
        <dbReference type="ChEBI" id="CHEBI:57970"/>
        <dbReference type="ChEBI" id="CHEBI:59918"/>
        <dbReference type="EC" id="2.3.1.275"/>
    </reaction>
</comment>
<dbReference type="UniPathway" id="UPA00085"/>
<dbReference type="GeneID" id="78511880"/>
<comment type="similarity">
    <text evidence="10">Belongs to the PlsY family.</text>
</comment>
<organism evidence="12 13">
    <name type="scientific">Olsenella uli (strain ATCC 49627 / DSM 7084 / CCUG 31166 / CIP 109912 / JCM 12494 / LMG 11480 / NCIMB 702895 / VPI D76D-27C)</name>
    <name type="common">Lactobacillus uli</name>
    <dbReference type="NCBI Taxonomy" id="633147"/>
    <lineage>
        <taxon>Bacteria</taxon>
        <taxon>Bacillati</taxon>
        <taxon>Actinomycetota</taxon>
        <taxon>Coriobacteriia</taxon>
        <taxon>Coriobacteriales</taxon>
        <taxon>Atopobiaceae</taxon>
        <taxon>Olsenella</taxon>
    </lineage>
</organism>
<comment type="function">
    <text evidence="10">Catalyzes the transfer of an acyl group from acyl-phosphate (acyl-PO(4)) to glycerol-3-phosphate (G3P) to form lysophosphatidic acid (LPA). This enzyme utilizes acyl-phosphate as fatty acyl donor, but not acyl-CoA or acyl-ACP.</text>
</comment>
<feature type="transmembrane region" description="Helical" evidence="10">
    <location>
        <begin position="155"/>
        <end position="179"/>
    </location>
</feature>
<dbReference type="AlphaFoldDB" id="E1QYT7"/>
<evidence type="ECO:0000256" key="11">
    <source>
        <dbReference type="SAM" id="MobiDB-lite"/>
    </source>
</evidence>
<dbReference type="PANTHER" id="PTHR30309:SF0">
    <property type="entry name" value="GLYCEROL-3-PHOSPHATE ACYLTRANSFERASE-RELATED"/>
    <property type="match status" value="1"/>
</dbReference>
<dbReference type="SMART" id="SM01207">
    <property type="entry name" value="G3P_acyltransf"/>
    <property type="match status" value="1"/>
</dbReference>
<comment type="pathway">
    <text evidence="10">Lipid metabolism; phospholipid metabolism.</text>
</comment>
<comment type="subcellular location">
    <subcellularLocation>
        <location evidence="10">Cell membrane</location>
        <topology evidence="10">Multi-pass membrane protein</topology>
    </subcellularLocation>
</comment>
<name>E1QYT7_OLSUV</name>
<dbReference type="OrthoDB" id="9777124at2"/>
<evidence type="ECO:0000256" key="2">
    <source>
        <dbReference type="ARBA" id="ARBA00022516"/>
    </source>
</evidence>
<reference evidence="12 13" key="1">
    <citation type="journal article" date="2010" name="Stand. Genomic Sci.">
        <title>Complete genome sequence of Olsenella uli type strain (VPI D76D-27C).</title>
        <authorList>
            <person name="Goker M."/>
            <person name="Held B."/>
            <person name="Lucas S."/>
            <person name="Nolan M."/>
            <person name="Yasawong M."/>
            <person name="Glavina Del Rio T."/>
            <person name="Tice H."/>
            <person name="Cheng J.F."/>
            <person name="Bruce D."/>
            <person name="Detter J.C."/>
            <person name="Tapia R."/>
            <person name="Han C."/>
            <person name="Goodwin L."/>
            <person name="Pitluck S."/>
            <person name="Liolios K."/>
            <person name="Ivanova N."/>
            <person name="Mavromatis K."/>
            <person name="Mikhailova N."/>
            <person name="Pati A."/>
            <person name="Chen A."/>
            <person name="Palaniappan K."/>
            <person name="Land M."/>
            <person name="Hauser L."/>
            <person name="Chang Y.J."/>
            <person name="Jeffries C.D."/>
            <person name="Rohde M."/>
            <person name="Sikorski J."/>
            <person name="Pukall R."/>
            <person name="Woyke T."/>
            <person name="Bristow J."/>
            <person name="Eisen J.A."/>
            <person name="Markowitz V."/>
            <person name="Hugenholtz P."/>
            <person name="Kyrpides N.C."/>
            <person name="Klenk H.P."/>
            <person name="Lapidus A."/>
        </authorList>
    </citation>
    <scope>NUCLEOTIDE SEQUENCE [LARGE SCALE GENOMIC DNA]</scope>
    <source>
        <strain evidence="13">ATCC 49627 / DSM 7084 / CIP 109912 / JCM 12494 / NCIMB 702895 / VPI D76D-27C</strain>
    </source>
</reference>
<dbReference type="GO" id="GO:0005886">
    <property type="term" value="C:plasma membrane"/>
    <property type="evidence" value="ECO:0007669"/>
    <property type="project" value="UniProtKB-SubCell"/>
</dbReference>
<evidence type="ECO:0000256" key="7">
    <source>
        <dbReference type="ARBA" id="ARBA00023136"/>
    </source>
</evidence>
<dbReference type="RefSeq" id="WP_013251303.1">
    <property type="nucleotide sequence ID" value="NC_014363.1"/>
</dbReference>
<dbReference type="GO" id="GO:0008654">
    <property type="term" value="P:phospholipid biosynthetic process"/>
    <property type="evidence" value="ECO:0007669"/>
    <property type="project" value="UniProtKB-UniRule"/>
</dbReference>
<dbReference type="eggNOG" id="COG0344">
    <property type="taxonomic scope" value="Bacteria"/>
</dbReference>
<accession>E1QYT7</accession>
<dbReference type="Proteomes" id="UP000000333">
    <property type="component" value="Chromosome"/>
</dbReference>
<dbReference type="HAMAP" id="MF_01043">
    <property type="entry name" value="PlsY"/>
    <property type="match status" value="1"/>
</dbReference>
<evidence type="ECO:0000256" key="6">
    <source>
        <dbReference type="ARBA" id="ARBA00023098"/>
    </source>
</evidence>
<comment type="caution">
    <text evidence="10">Lacks conserved residue(s) required for the propagation of feature annotation.</text>
</comment>
<keyword evidence="9 10" id="KW-1208">Phospholipid metabolism</keyword>
<evidence type="ECO:0000256" key="10">
    <source>
        <dbReference type="HAMAP-Rule" id="MF_01043"/>
    </source>
</evidence>
<dbReference type="InterPro" id="IPR003811">
    <property type="entry name" value="G3P_acylTferase_PlsY"/>
</dbReference>